<sequence>MLHDMLGLSITGRVPKFVKNFMIGQPDIQSAIQAYVSAVKDVSFPAIEHGFSA</sequence>
<keyword evidence="4" id="KW-0566">Pantothenate biosynthesis</keyword>
<dbReference type="Pfam" id="PF02548">
    <property type="entry name" value="Pantoate_transf"/>
    <property type="match status" value="1"/>
</dbReference>
<dbReference type="Proteomes" id="UP000280395">
    <property type="component" value="Unassembled WGS sequence"/>
</dbReference>
<dbReference type="EMBL" id="RBUA01001699">
    <property type="protein sequence ID" value="RMU38024.1"/>
    <property type="molecule type" value="Genomic_DNA"/>
</dbReference>
<dbReference type="GO" id="GO:0046872">
    <property type="term" value="F:metal ion binding"/>
    <property type="evidence" value="ECO:0007669"/>
    <property type="project" value="UniProtKB-KW"/>
</dbReference>
<dbReference type="EC" id="2.1.2.11" evidence="3"/>
<evidence type="ECO:0000313" key="8">
    <source>
        <dbReference type="Proteomes" id="UP000280395"/>
    </source>
</evidence>
<dbReference type="GO" id="GO:0003864">
    <property type="term" value="F:3-methyl-2-oxobutanoate hydroxymethyltransferase activity"/>
    <property type="evidence" value="ECO:0007669"/>
    <property type="project" value="UniProtKB-EC"/>
</dbReference>
<dbReference type="AlphaFoldDB" id="A0A3M5TXN1"/>
<evidence type="ECO:0000256" key="6">
    <source>
        <dbReference type="ARBA" id="ARBA00022723"/>
    </source>
</evidence>
<organism evidence="7 8">
    <name type="scientific">Pseudomonas syringae pv. avii</name>
    <dbReference type="NCBI Taxonomy" id="663959"/>
    <lineage>
        <taxon>Bacteria</taxon>
        <taxon>Pseudomonadati</taxon>
        <taxon>Pseudomonadota</taxon>
        <taxon>Gammaproteobacteria</taxon>
        <taxon>Pseudomonadales</taxon>
        <taxon>Pseudomonadaceae</taxon>
        <taxon>Pseudomonas</taxon>
        <taxon>Pseudomonas syringae</taxon>
    </lineage>
</organism>
<evidence type="ECO:0000256" key="4">
    <source>
        <dbReference type="ARBA" id="ARBA00022655"/>
    </source>
</evidence>
<dbReference type="InterPro" id="IPR003700">
    <property type="entry name" value="Pantoate_hydroxy_MeTrfase"/>
</dbReference>
<keyword evidence="6" id="KW-0479">Metal-binding</keyword>
<evidence type="ECO:0000256" key="3">
    <source>
        <dbReference type="ARBA" id="ARBA00012618"/>
    </source>
</evidence>
<protein>
    <recommendedName>
        <fullName evidence="3">3-methyl-2-oxobutanoate hydroxymethyltransferase</fullName>
        <ecNumber evidence="3">2.1.2.11</ecNumber>
    </recommendedName>
</protein>
<reference evidence="7 8" key="1">
    <citation type="submission" date="2018-08" db="EMBL/GenBank/DDBJ databases">
        <title>Recombination of ecologically and evolutionarily significant loci maintains genetic cohesion in the Pseudomonas syringae species complex.</title>
        <authorList>
            <person name="Dillon M."/>
            <person name="Thakur S."/>
            <person name="Almeida R.N.D."/>
            <person name="Weir B.S."/>
            <person name="Guttman D.S."/>
        </authorList>
    </citation>
    <scope>NUCLEOTIDE SEQUENCE [LARGE SCALE GENOMIC DNA]</scope>
    <source>
        <strain evidence="7 8">ICMP 14479</strain>
    </source>
</reference>
<keyword evidence="5" id="KW-0808">Transferase</keyword>
<dbReference type="InterPro" id="IPR040442">
    <property type="entry name" value="Pyrv_kinase-like_dom_sf"/>
</dbReference>
<proteinExistence type="inferred from homology"/>
<evidence type="ECO:0000256" key="5">
    <source>
        <dbReference type="ARBA" id="ARBA00022679"/>
    </source>
</evidence>
<dbReference type="SUPFAM" id="SSF51621">
    <property type="entry name" value="Phosphoenolpyruvate/pyruvate domain"/>
    <property type="match status" value="1"/>
</dbReference>
<gene>
    <name evidence="7" type="ORF">ALP29_200476</name>
</gene>
<dbReference type="Gene3D" id="3.20.20.60">
    <property type="entry name" value="Phosphoenolpyruvate-binding domains"/>
    <property type="match status" value="1"/>
</dbReference>
<dbReference type="InterPro" id="IPR015813">
    <property type="entry name" value="Pyrv/PenolPyrv_kinase-like_dom"/>
</dbReference>
<dbReference type="GO" id="GO:0015940">
    <property type="term" value="P:pantothenate biosynthetic process"/>
    <property type="evidence" value="ECO:0007669"/>
    <property type="project" value="UniProtKB-KW"/>
</dbReference>
<name>A0A3M5TXN1_PSESX</name>
<comment type="similarity">
    <text evidence="1">Belongs to the PanB family.</text>
</comment>
<comment type="subunit">
    <text evidence="2">Homodecamer; pentamer of dimers.</text>
</comment>
<accession>A0A3M5TXN1</accession>
<evidence type="ECO:0000256" key="2">
    <source>
        <dbReference type="ARBA" id="ARBA00011424"/>
    </source>
</evidence>
<evidence type="ECO:0000256" key="1">
    <source>
        <dbReference type="ARBA" id="ARBA00008676"/>
    </source>
</evidence>
<comment type="caution">
    <text evidence="7">The sequence shown here is derived from an EMBL/GenBank/DDBJ whole genome shotgun (WGS) entry which is preliminary data.</text>
</comment>
<evidence type="ECO:0000313" key="7">
    <source>
        <dbReference type="EMBL" id="RMU38024.1"/>
    </source>
</evidence>